<gene>
    <name evidence="1" type="ORF">Pint_33942</name>
</gene>
<evidence type="ECO:0000313" key="2">
    <source>
        <dbReference type="Proteomes" id="UP001163603"/>
    </source>
</evidence>
<sequence length="83" mass="10013">MQLINAYKTSPHYMYNFGHIKFINAWDPSHHCMHHIKHNQGNPIQTIKWKNTTYTCRHEFKHLDAMYLHACKILHILETKLNN</sequence>
<dbReference type="EMBL" id="CM047749">
    <property type="protein sequence ID" value="KAJ0009732.1"/>
    <property type="molecule type" value="Genomic_DNA"/>
</dbReference>
<accession>A0ACC0X4J4</accession>
<evidence type="ECO:0000313" key="1">
    <source>
        <dbReference type="EMBL" id="KAJ0009732.1"/>
    </source>
</evidence>
<organism evidence="1 2">
    <name type="scientific">Pistacia integerrima</name>
    <dbReference type="NCBI Taxonomy" id="434235"/>
    <lineage>
        <taxon>Eukaryota</taxon>
        <taxon>Viridiplantae</taxon>
        <taxon>Streptophyta</taxon>
        <taxon>Embryophyta</taxon>
        <taxon>Tracheophyta</taxon>
        <taxon>Spermatophyta</taxon>
        <taxon>Magnoliopsida</taxon>
        <taxon>eudicotyledons</taxon>
        <taxon>Gunneridae</taxon>
        <taxon>Pentapetalae</taxon>
        <taxon>rosids</taxon>
        <taxon>malvids</taxon>
        <taxon>Sapindales</taxon>
        <taxon>Anacardiaceae</taxon>
        <taxon>Pistacia</taxon>
    </lineage>
</organism>
<protein>
    <submittedName>
        <fullName evidence="1">Uncharacterized protein</fullName>
    </submittedName>
</protein>
<proteinExistence type="predicted"/>
<name>A0ACC0X4J4_9ROSI</name>
<keyword evidence="2" id="KW-1185">Reference proteome</keyword>
<reference evidence="2" key="1">
    <citation type="journal article" date="2023" name="G3 (Bethesda)">
        <title>Genome assembly and association tests identify interacting loci associated with vigor, precocity, and sex in interspecific pistachio rootstocks.</title>
        <authorList>
            <person name="Palmer W."/>
            <person name="Jacygrad E."/>
            <person name="Sagayaradj S."/>
            <person name="Cavanaugh K."/>
            <person name="Han R."/>
            <person name="Bertier L."/>
            <person name="Beede B."/>
            <person name="Kafkas S."/>
            <person name="Golino D."/>
            <person name="Preece J."/>
            <person name="Michelmore R."/>
        </authorList>
    </citation>
    <scope>NUCLEOTIDE SEQUENCE [LARGE SCALE GENOMIC DNA]</scope>
</reference>
<comment type="caution">
    <text evidence="1">The sequence shown here is derived from an EMBL/GenBank/DDBJ whole genome shotgun (WGS) entry which is preliminary data.</text>
</comment>
<dbReference type="Proteomes" id="UP001163603">
    <property type="component" value="Chromosome 14"/>
</dbReference>